<dbReference type="Proteomes" id="UP000019438">
    <property type="component" value="Chromosome"/>
</dbReference>
<reference evidence="3" key="1">
    <citation type="submission" date="2012-06" db="EMBL/GenBank/DDBJ databases">
        <title>Genome analysis of multiple Granulibacter bethesdensis isolates demonstrates substantial genome diversity.</title>
        <authorList>
            <person name="Greenberg D.E."/>
            <person name="Porcella S.F."/>
            <person name="Zarember K."/>
            <person name="Zelazny A.M."/>
            <person name="Bruno D."/>
            <person name="Martens C."/>
            <person name="Barbian K.D."/>
            <person name="Jaske E."/>
            <person name="Holland S.M."/>
        </authorList>
    </citation>
    <scope>NUCLEOTIDE SEQUENCE [LARGE SCALE GENOMIC DNA]</scope>
    <source>
        <strain evidence="3">CGDNIH3</strain>
    </source>
</reference>
<name>A0AAN0RDX7_9PROT</name>
<protein>
    <submittedName>
        <fullName evidence="2">Uncharacterized protein</fullName>
    </submittedName>
</protein>
<gene>
    <name evidence="2" type="ORF">GbCGDNIH3_7098</name>
</gene>
<dbReference type="RefSeq" id="WP_125918896.1">
    <property type="nucleotide sequence ID" value="NZ_CP003181.2"/>
</dbReference>
<feature type="region of interest" description="Disordered" evidence="1">
    <location>
        <begin position="1"/>
        <end position="31"/>
    </location>
</feature>
<dbReference type="AlphaFoldDB" id="A0AAN0RDX7"/>
<evidence type="ECO:0000313" key="3">
    <source>
        <dbReference type="Proteomes" id="UP000019438"/>
    </source>
</evidence>
<evidence type="ECO:0000313" key="2">
    <source>
        <dbReference type="EMBL" id="AHJ63176.1"/>
    </source>
</evidence>
<accession>A0AAN0RDX7</accession>
<proteinExistence type="predicted"/>
<sequence length="70" mass="7566">MEENASIPLGPASQWSDAMSGVKSGKGADSGEGLWLGLMDEAGRGSSERLLNPRLLQYRMEEADVPDWTN</sequence>
<dbReference type="KEGG" id="gbc:GbCGDNIH3_7098"/>
<evidence type="ECO:0000256" key="1">
    <source>
        <dbReference type="SAM" id="MobiDB-lite"/>
    </source>
</evidence>
<dbReference type="EMBL" id="CP003181">
    <property type="protein sequence ID" value="AHJ63176.1"/>
    <property type="molecule type" value="Genomic_DNA"/>
</dbReference>
<organism evidence="2 3">
    <name type="scientific">Granulibacter bethesdensis</name>
    <dbReference type="NCBI Taxonomy" id="364410"/>
    <lineage>
        <taxon>Bacteria</taxon>
        <taxon>Pseudomonadati</taxon>
        <taxon>Pseudomonadota</taxon>
        <taxon>Alphaproteobacteria</taxon>
        <taxon>Acetobacterales</taxon>
        <taxon>Acetobacteraceae</taxon>
        <taxon>Granulibacter</taxon>
    </lineage>
</organism>